<dbReference type="EMBL" id="JAKNHJ010000010">
    <property type="protein sequence ID" value="MCG4618090.1"/>
    <property type="molecule type" value="Genomic_DNA"/>
</dbReference>
<dbReference type="AlphaFoldDB" id="A0AAJ1BBZ4"/>
<dbReference type="InterPro" id="IPR023365">
    <property type="entry name" value="Sortase_dom-sf"/>
</dbReference>
<evidence type="ECO:0000313" key="6">
    <source>
        <dbReference type="Proteomes" id="UP001200537"/>
    </source>
</evidence>
<comment type="caution">
    <text evidence="5">The sequence shown here is derived from an EMBL/GenBank/DDBJ whole genome shotgun (WGS) entry which is preliminary data.</text>
</comment>
<feature type="transmembrane region" description="Helical" evidence="4">
    <location>
        <begin position="302"/>
        <end position="324"/>
    </location>
</feature>
<feature type="active site" description="Acyl-thioester intermediate" evidence="2">
    <location>
        <position position="266"/>
    </location>
</feature>
<keyword evidence="4" id="KW-0472">Membrane</keyword>
<dbReference type="InterPro" id="IPR005754">
    <property type="entry name" value="Sortase"/>
</dbReference>
<feature type="compositionally biased region" description="Polar residues" evidence="3">
    <location>
        <begin position="33"/>
        <end position="53"/>
    </location>
</feature>
<name>A0AAJ1BBZ4_9ACTO</name>
<evidence type="ECO:0000313" key="5">
    <source>
        <dbReference type="EMBL" id="MCG4618090.1"/>
    </source>
</evidence>
<evidence type="ECO:0000256" key="3">
    <source>
        <dbReference type="SAM" id="MobiDB-lite"/>
    </source>
</evidence>
<dbReference type="NCBIfam" id="NF033745">
    <property type="entry name" value="class_C_sortase"/>
    <property type="match status" value="1"/>
</dbReference>
<gene>
    <name evidence="5" type="ORF">L0M99_06240</name>
</gene>
<feature type="region of interest" description="Disordered" evidence="3">
    <location>
        <begin position="1"/>
        <end position="59"/>
    </location>
</feature>
<feature type="transmembrane region" description="Helical" evidence="4">
    <location>
        <begin position="66"/>
        <end position="84"/>
    </location>
</feature>
<feature type="compositionally biased region" description="Basic and acidic residues" evidence="3">
    <location>
        <begin position="17"/>
        <end position="32"/>
    </location>
</feature>
<accession>A0AAJ1BBZ4</accession>
<keyword evidence="4" id="KW-0812">Transmembrane</keyword>
<dbReference type="SUPFAM" id="SSF63817">
    <property type="entry name" value="Sortase"/>
    <property type="match status" value="1"/>
</dbReference>
<dbReference type="Proteomes" id="UP001200537">
    <property type="component" value="Unassembled WGS sequence"/>
</dbReference>
<keyword evidence="4" id="KW-1133">Transmembrane helix</keyword>
<reference evidence="5" key="1">
    <citation type="submission" date="2022-01" db="EMBL/GenBank/DDBJ databases">
        <title>Collection of gut derived symbiotic bacterial strains cultured from healthy donors.</title>
        <authorList>
            <person name="Lin H."/>
            <person name="Kohout C."/>
            <person name="Waligurski E."/>
            <person name="Pamer E.G."/>
        </authorList>
    </citation>
    <scope>NUCLEOTIDE SEQUENCE</scope>
    <source>
        <strain evidence="5">DFI.7.46</strain>
    </source>
</reference>
<evidence type="ECO:0000256" key="1">
    <source>
        <dbReference type="ARBA" id="ARBA00022801"/>
    </source>
</evidence>
<dbReference type="RefSeq" id="WP_024059760.1">
    <property type="nucleotide sequence ID" value="NZ_JAGZVZ010000002.1"/>
</dbReference>
<feature type="active site" description="Proton donor/acceptor" evidence="2">
    <location>
        <position position="204"/>
    </location>
</feature>
<dbReference type="Gene3D" id="2.40.260.10">
    <property type="entry name" value="Sortase"/>
    <property type="match status" value="1"/>
</dbReference>
<dbReference type="CDD" id="cd05827">
    <property type="entry name" value="Sortase_C"/>
    <property type="match status" value="1"/>
</dbReference>
<evidence type="ECO:0000256" key="4">
    <source>
        <dbReference type="SAM" id="Phobius"/>
    </source>
</evidence>
<organism evidence="5 6">
    <name type="scientific">Varibaculum cambriense</name>
    <dbReference type="NCBI Taxonomy" id="184870"/>
    <lineage>
        <taxon>Bacteria</taxon>
        <taxon>Bacillati</taxon>
        <taxon>Actinomycetota</taxon>
        <taxon>Actinomycetes</taxon>
        <taxon>Actinomycetales</taxon>
        <taxon>Actinomycetaceae</taxon>
        <taxon>Varibaculum</taxon>
    </lineage>
</organism>
<dbReference type="NCBIfam" id="TIGR01076">
    <property type="entry name" value="sortase_fam"/>
    <property type="match status" value="1"/>
</dbReference>
<sequence>MQPLPVDQQVASAADDLDQRHLKSDSDPKEQNLDAQGTSRRQDSASASGQATGTPEGAKRSRIPDLAFIAVFLGGMLVFFYPTISNYWNTLQQGRAIAEYTQTVNKMRPGEIQQTWDEAEAYNRELLSNPARYHLSHSQMQRYLSLLDVGKTGMMGHIEIEKLGVDLPIYHGTEDSVLQVGAGHVPGSSLPTGGAGTHTILSGHRGLPSAKLFTNLDELEEGDRFVLHVLDRDLAYQVDQIRVVEPKELSNLKIIPGQDYATLVTCTPYAINTHRLLVRGHRVPYGGDAGYVAADAVAMDPVMVSLAISVPVLGIIVAITVTHLRRRRNQAGGKTEAL</sequence>
<dbReference type="InterPro" id="IPR042002">
    <property type="entry name" value="Sortase_C"/>
</dbReference>
<dbReference type="GO" id="GO:0016787">
    <property type="term" value="F:hydrolase activity"/>
    <property type="evidence" value="ECO:0007669"/>
    <property type="project" value="UniProtKB-KW"/>
</dbReference>
<dbReference type="Pfam" id="PF04203">
    <property type="entry name" value="Sortase"/>
    <property type="match status" value="1"/>
</dbReference>
<keyword evidence="1" id="KW-0378">Hydrolase</keyword>
<protein>
    <submittedName>
        <fullName evidence="5">Class C sortase</fullName>
    </submittedName>
</protein>
<proteinExistence type="predicted"/>
<evidence type="ECO:0000256" key="2">
    <source>
        <dbReference type="PIRSR" id="PIRSR605754-1"/>
    </source>
</evidence>